<evidence type="ECO:0000313" key="2">
    <source>
        <dbReference type="Proteomes" id="UP000238823"/>
    </source>
</evidence>
<protein>
    <recommendedName>
        <fullName evidence="3">Phosphoesterase</fullName>
    </recommendedName>
</protein>
<comment type="caution">
    <text evidence="1">The sequence shown here is derived from an EMBL/GenBank/DDBJ whole genome shotgun (WGS) entry which is preliminary data.</text>
</comment>
<sequence length="326" mass="36316">MRVHVLHHGRCFDGAASAALFGAFMRARHGSQIELVHLPKHHRRGDPFQDTDFAGADEAAVVDFRYTQHPQLTWYFDHHRSAFQLPGDRAHFEAHPQHGLQRFHDPAAPSCTGYLAKIAGEQFGFDSSGCAELIRWAEIIDSAGFPSPEAAVLYQDPAMHLAAWIQTADDPQAIATFIEELIVTPLATLAQAEWVREIVEPRLIAHRQDIELIRRIGRTEAGVFSYDLLDEDPRILSHFIPYYLAPGAHYSLGVYAHPDGDLRLSVGFNPWFERGLRTHDLAQLCERHGGGGHPFVAGASFDLDQVDQLRAAQADILATLRDPAIS</sequence>
<dbReference type="EMBL" id="PVNL01000057">
    <property type="protein sequence ID" value="PRQ07374.1"/>
    <property type="molecule type" value="Genomic_DNA"/>
</dbReference>
<dbReference type="SUPFAM" id="SSF64182">
    <property type="entry name" value="DHH phosphoesterases"/>
    <property type="match status" value="1"/>
</dbReference>
<reference evidence="1 2" key="1">
    <citation type="submission" date="2018-03" db="EMBL/GenBank/DDBJ databases">
        <title>Draft Genome Sequences of the Obligatory Marine Myxobacteria Enhygromyxa salina SWB007.</title>
        <authorList>
            <person name="Poehlein A."/>
            <person name="Moghaddam J.A."/>
            <person name="Harms H."/>
            <person name="Alanjari M."/>
            <person name="Koenig G.M."/>
            <person name="Daniel R."/>
            <person name="Schaeberle T.F."/>
        </authorList>
    </citation>
    <scope>NUCLEOTIDE SEQUENCE [LARGE SCALE GENOMIC DNA]</scope>
    <source>
        <strain evidence="1 2">SWB007</strain>
    </source>
</reference>
<organism evidence="1 2">
    <name type="scientific">Enhygromyxa salina</name>
    <dbReference type="NCBI Taxonomy" id="215803"/>
    <lineage>
        <taxon>Bacteria</taxon>
        <taxon>Pseudomonadati</taxon>
        <taxon>Myxococcota</taxon>
        <taxon>Polyangia</taxon>
        <taxon>Nannocystales</taxon>
        <taxon>Nannocystaceae</taxon>
        <taxon>Enhygromyxa</taxon>
    </lineage>
</organism>
<proteinExistence type="predicted"/>
<evidence type="ECO:0008006" key="3">
    <source>
        <dbReference type="Google" id="ProtNLM"/>
    </source>
</evidence>
<evidence type="ECO:0000313" key="1">
    <source>
        <dbReference type="EMBL" id="PRQ07374.1"/>
    </source>
</evidence>
<dbReference type="Proteomes" id="UP000238823">
    <property type="component" value="Unassembled WGS sequence"/>
</dbReference>
<name>A0A2S9YQJ8_9BACT</name>
<dbReference type="OrthoDB" id="105221at2"/>
<accession>A0A2S9YQJ8</accession>
<dbReference type="AlphaFoldDB" id="A0A2S9YQJ8"/>
<gene>
    <name evidence="1" type="ORF">ENSA7_30860</name>
</gene>
<dbReference type="RefSeq" id="WP_106090078.1">
    <property type="nucleotide sequence ID" value="NZ_PVNL01000057.1"/>
</dbReference>
<dbReference type="InterPro" id="IPR038763">
    <property type="entry name" value="DHH_sf"/>
</dbReference>